<keyword evidence="4 8" id="KW-0560">Oxidoreductase</keyword>
<evidence type="ECO:0000313" key="8">
    <source>
        <dbReference type="EMBL" id="MFD2171846.1"/>
    </source>
</evidence>
<comment type="similarity">
    <text evidence="2">Belongs to the biopterin-dependent aromatic amino acid hydroxylase family.</text>
</comment>
<feature type="domain" description="Biopterin-dependent aromatic amino acid hydroxylase family profile" evidence="7">
    <location>
        <begin position="1"/>
        <end position="346"/>
    </location>
</feature>
<dbReference type="RefSeq" id="WP_386048998.1">
    <property type="nucleotide sequence ID" value="NZ_JBHUIO010000011.1"/>
</dbReference>
<proteinExistence type="inferred from homology"/>
<keyword evidence="9" id="KW-1185">Reference proteome</keyword>
<dbReference type="InterPro" id="IPR019774">
    <property type="entry name" value="Aromatic-AA_hydroxylase_C"/>
</dbReference>
<dbReference type="GO" id="GO:0016491">
    <property type="term" value="F:oxidoreductase activity"/>
    <property type="evidence" value="ECO:0007669"/>
    <property type="project" value="UniProtKB-KW"/>
</dbReference>
<evidence type="ECO:0000313" key="9">
    <source>
        <dbReference type="Proteomes" id="UP001597343"/>
    </source>
</evidence>
<evidence type="ECO:0000256" key="6">
    <source>
        <dbReference type="ARBA" id="ARBA00023033"/>
    </source>
</evidence>
<evidence type="ECO:0000256" key="4">
    <source>
        <dbReference type="ARBA" id="ARBA00023002"/>
    </source>
</evidence>
<evidence type="ECO:0000256" key="3">
    <source>
        <dbReference type="ARBA" id="ARBA00022723"/>
    </source>
</evidence>
<comment type="caution">
    <text evidence="8">The sequence shown here is derived from an EMBL/GenBank/DDBJ whole genome shotgun (WGS) entry which is preliminary data.</text>
</comment>
<dbReference type="NCBIfam" id="NF010657">
    <property type="entry name" value="PRK14056.1"/>
    <property type="match status" value="1"/>
</dbReference>
<sequence>MNSSTTTNKLLSAPPHLKQFCVEQRYEKYTPIDHAVWRYVLRQNNAFLSEKGYGSYEDGLRVTGMSTECVPNIEEMNVELSKMGWGAVAIDGFIPPVAFFDFQAHRLLPIAGDIRTLDHIAYTPAPDIIHESAGHAPMLHDPGYAEFLQFFGEVGAKALASKEDHDLYEAIRLLSIVKEDPRATAEQVLEAEETLKRAEAAVTESSEAGDISKLYWWTVEYGLIGSVDDPKIYGAGLLSSMGESRALYRPHVQKLPFDLTACCTTDYNITEPQPQLFVCDNFEQLTEAVKQFAKTMAYQVGGTVSLKKALRSDNLATAVYSSGLQVSGTFTHLEYDGQGEAVYLKTTGPTMLAIDNKMLPGHDLEYHGEGFGSPIGAIKGSSLALEDFSDADLDSAGLKIGQATELEFASGVKVSGEVKYILREGGKVILIGFDACTVTYGESVLFQAEWGTFDMAVGAAISSVYAGAADRAAWASSTFKKSELNTKRHEVTAEEQKLFDLYQTVRNLRESNAEAAELQDVAKSVVDALDASYLNDWLLRVEVLELLAAQGVSSDLQERIKEQLNKLAQTSEGMQELIENGLKLAV</sequence>
<name>A0ABW5A1Z9_9BACL</name>
<protein>
    <submittedName>
        <fullName evidence="8">Aromatic amino acid hydroxylase</fullName>
        <ecNumber evidence="8">1.14.16.-</ecNumber>
    </submittedName>
</protein>
<dbReference type="Gene3D" id="1.10.800.10">
    <property type="entry name" value="Aromatic amino acid hydroxylase"/>
    <property type="match status" value="1"/>
</dbReference>
<comment type="cofactor">
    <cofactor evidence="1">
        <name>Fe(2+)</name>
        <dbReference type="ChEBI" id="CHEBI:29033"/>
    </cofactor>
</comment>
<dbReference type="EC" id="1.14.16.-" evidence="8"/>
<evidence type="ECO:0000256" key="1">
    <source>
        <dbReference type="ARBA" id="ARBA00001954"/>
    </source>
</evidence>
<dbReference type="InterPro" id="IPR036329">
    <property type="entry name" value="Aro-AA_hydroxylase_C_sf"/>
</dbReference>
<accession>A0ABW5A1Z9</accession>
<dbReference type="Proteomes" id="UP001597343">
    <property type="component" value="Unassembled WGS sequence"/>
</dbReference>
<gene>
    <name evidence="8" type="ORF">ACFSOY_17930</name>
</gene>
<keyword evidence="6" id="KW-0503">Monooxygenase</keyword>
<dbReference type="PROSITE" id="PS51410">
    <property type="entry name" value="BH4_AAA_HYDROXYL_2"/>
    <property type="match status" value="1"/>
</dbReference>
<dbReference type="Pfam" id="PF00351">
    <property type="entry name" value="Biopterin_H"/>
    <property type="match status" value="2"/>
</dbReference>
<keyword evidence="3" id="KW-0479">Metal-binding</keyword>
<dbReference type="PANTHER" id="PTHR11473:SF24">
    <property type="entry name" value="PHENYLALANINE-4-HYDROXYLASE"/>
    <property type="match status" value="1"/>
</dbReference>
<organism evidence="8 9">
    <name type="scientific">Tumebacillus lipolyticus</name>
    <dbReference type="NCBI Taxonomy" id="1280370"/>
    <lineage>
        <taxon>Bacteria</taxon>
        <taxon>Bacillati</taxon>
        <taxon>Bacillota</taxon>
        <taxon>Bacilli</taxon>
        <taxon>Bacillales</taxon>
        <taxon>Alicyclobacillaceae</taxon>
        <taxon>Tumebacillus</taxon>
    </lineage>
</organism>
<evidence type="ECO:0000259" key="7">
    <source>
        <dbReference type="PROSITE" id="PS51410"/>
    </source>
</evidence>
<keyword evidence="5" id="KW-0408">Iron</keyword>
<dbReference type="PANTHER" id="PTHR11473">
    <property type="entry name" value="AROMATIC AMINO ACID HYDROXYLASE"/>
    <property type="match status" value="1"/>
</dbReference>
<dbReference type="SUPFAM" id="SSF56534">
    <property type="entry name" value="Aromatic aminoacid monoxygenases, catalytic and oligomerization domains"/>
    <property type="match status" value="1"/>
</dbReference>
<dbReference type="InterPro" id="IPR036951">
    <property type="entry name" value="ArAA_hydroxylase_sf"/>
</dbReference>
<evidence type="ECO:0000256" key="2">
    <source>
        <dbReference type="ARBA" id="ARBA00009712"/>
    </source>
</evidence>
<dbReference type="InterPro" id="IPR001273">
    <property type="entry name" value="ArAA_hydroxylase"/>
</dbReference>
<reference evidence="9" key="1">
    <citation type="journal article" date="2019" name="Int. J. Syst. Evol. Microbiol.">
        <title>The Global Catalogue of Microorganisms (GCM) 10K type strain sequencing project: providing services to taxonomists for standard genome sequencing and annotation.</title>
        <authorList>
            <consortium name="The Broad Institute Genomics Platform"/>
            <consortium name="The Broad Institute Genome Sequencing Center for Infectious Disease"/>
            <person name="Wu L."/>
            <person name="Ma J."/>
        </authorList>
    </citation>
    <scope>NUCLEOTIDE SEQUENCE [LARGE SCALE GENOMIC DNA]</scope>
    <source>
        <strain evidence="9">CGMCC 1.13574</strain>
    </source>
</reference>
<dbReference type="EMBL" id="JBHUIO010000011">
    <property type="protein sequence ID" value="MFD2171846.1"/>
    <property type="molecule type" value="Genomic_DNA"/>
</dbReference>
<evidence type="ECO:0000256" key="5">
    <source>
        <dbReference type="ARBA" id="ARBA00023004"/>
    </source>
</evidence>